<accession>A0A9N8P3L7</accession>
<keyword evidence="2" id="KW-1185">Reference proteome</keyword>
<organism evidence="1 2">
    <name type="scientific">Flavobacterium panici</name>
    <dbReference type="NCBI Taxonomy" id="2654843"/>
    <lineage>
        <taxon>Bacteria</taxon>
        <taxon>Pseudomonadati</taxon>
        <taxon>Bacteroidota</taxon>
        <taxon>Flavobacteriia</taxon>
        <taxon>Flavobacteriales</taxon>
        <taxon>Flavobacteriaceae</taxon>
        <taxon>Flavobacterium</taxon>
    </lineage>
</organism>
<comment type="caution">
    <text evidence="1">The sequence shown here is derived from an EMBL/GenBank/DDBJ whole genome shotgun (WGS) entry which is preliminary data.</text>
</comment>
<dbReference type="EMBL" id="CAIJDE010000059">
    <property type="protein sequence ID" value="CAC9976189.1"/>
    <property type="molecule type" value="Genomic_DNA"/>
</dbReference>
<name>A0A9N8P3L7_9FLAO</name>
<dbReference type="PROSITE" id="PS51257">
    <property type="entry name" value="PROKAR_LIPOPROTEIN"/>
    <property type="match status" value="1"/>
</dbReference>
<dbReference type="AlphaFoldDB" id="A0A9N8P3L7"/>
<evidence type="ECO:0000313" key="2">
    <source>
        <dbReference type="Proteomes" id="UP000533639"/>
    </source>
</evidence>
<reference evidence="1 2" key="1">
    <citation type="submission" date="2020-06" db="EMBL/GenBank/DDBJ databases">
        <authorList>
            <person name="Criscuolo A."/>
        </authorList>
    </citation>
    <scope>NUCLEOTIDE SEQUENCE [LARGE SCALE GENOMIC DNA]</scope>
    <source>
        <strain evidence="1">PXU-55</strain>
    </source>
</reference>
<protein>
    <submittedName>
        <fullName evidence="1">Uncharacterized protein</fullName>
    </submittedName>
</protein>
<sequence>MKNEYLKFSAGNLVCLVALLGIITLASCENDFDKTESNDASAALEEIEVVDDNTVKIESKASLLTIFKSYKENVANQNNFNDKIRKIQNKGFKSLTPLFREGDSEGVQKFVLEKKKRIAKRNVEFGITSKPGANEEVALDDELISDPVLSSLLNENREIIVGDSLYKYTETGLYFCHVNNKQKLYDYLNKTSVTSRMSKFTKTRMTGKAMPQVVVADDGINQFLPTPAYIQPIDPGSGGGGGGGYTPPAPPVTTSPKLIKQNLEISYIEKNSIWEKVFGASDKAEDYYSDNRRIQVSFWNQNYYLFSSVGCSARLQKREKTLGVSYWEKSYADIIELGVNDVQYDYKFNTPVYNQGSYNYSTVFFEYKGVKYNIDGKIITKLPTDGPRFIFDTGDPEEGLTIFIHNNEYDLLTAKELNKAIDVLAKAFATKMPSTVDKVLLNDKIKNESLKYNVLKAPSLSNTVTFKTQNVKWSRNDDNAITNYFDFNFLLTWKSTYENTEDYLNGLKGATSYSNVSIDLYGAALHNGEWRGRRLLLSN</sequence>
<dbReference type="RefSeq" id="WP_180860439.1">
    <property type="nucleotide sequence ID" value="NZ_CAIJDE010000059.1"/>
</dbReference>
<evidence type="ECO:0000313" key="1">
    <source>
        <dbReference type="EMBL" id="CAC9976189.1"/>
    </source>
</evidence>
<dbReference type="Proteomes" id="UP000533639">
    <property type="component" value="Unassembled WGS sequence"/>
</dbReference>
<gene>
    <name evidence="1" type="ORF">FLAPXU55_03913</name>
</gene>
<proteinExistence type="predicted"/>